<gene>
    <name evidence="2" type="ORF">COY96_02220</name>
</gene>
<dbReference type="EMBL" id="PFKZ01000084">
    <property type="protein sequence ID" value="PIY59363.1"/>
    <property type="molecule type" value="Genomic_DNA"/>
</dbReference>
<dbReference type="SUPFAM" id="SSF52833">
    <property type="entry name" value="Thioredoxin-like"/>
    <property type="match status" value="1"/>
</dbReference>
<reference evidence="3" key="1">
    <citation type="submission" date="2017-09" db="EMBL/GenBank/DDBJ databases">
        <title>Depth-based differentiation of microbial function through sediment-hosted aquifers and enrichment of novel symbionts in the deep terrestrial subsurface.</title>
        <authorList>
            <person name="Probst A.J."/>
            <person name="Ladd B."/>
            <person name="Jarett J.K."/>
            <person name="Geller-Mcgrath D.E."/>
            <person name="Sieber C.M.K."/>
            <person name="Emerson J.B."/>
            <person name="Anantharaman K."/>
            <person name="Thomas B.C."/>
            <person name="Malmstrom R."/>
            <person name="Stieglmeier M."/>
            <person name="Klingl A."/>
            <person name="Woyke T."/>
            <person name="Ryan C.M."/>
            <person name="Banfield J.F."/>
        </authorList>
    </citation>
    <scope>NUCLEOTIDE SEQUENCE [LARGE SCALE GENOMIC DNA]</scope>
</reference>
<proteinExistence type="predicted"/>
<sequence length="75" mass="8469">MVKIYSTPTCPYCVMVKDYFKKLGVEYQDFDVSIDEKAREELVAKSHQMGVPVVDINGTIIVGFNRPEIDKALGK</sequence>
<dbReference type="PROSITE" id="PS51354">
    <property type="entry name" value="GLUTAREDOXIN_2"/>
    <property type="match status" value="1"/>
</dbReference>
<dbReference type="CDD" id="cd02976">
    <property type="entry name" value="NrdH"/>
    <property type="match status" value="1"/>
</dbReference>
<dbReference type="PANTHER" id="PTHR34386:SF1">
    <property type="entry name" value="GLUTAREDOXIN-LIKE PROTEIN NRDH"/>
    <property type="match status" value="1"/>
</dbReference>
<name>A0A2M7Q7L5_9BACT</name>
<dbReference type="Pfam" id="PF00462">
    <property type="entry name" value="Glutaredoxin"/>
    <property type="match status" value="1"/>
</dbReference>
<comment type="caution">
    <text evidence="2">The sequence shown here is derived from an EMBL/GenBank/DDBJ whole genome shotgun (WGS) entry which is preliminary data.</text>
</comment>
<dbReference type="InterPro" id="IPR036249">
    <property type="entry name" value="Thioredoxin-like_sf"/>
</dbReference>
<dbReference type="InterPro" id="IPR011911">
    <property type="entry name" value="GlrX_YruB"/>
</dbReference>
<evidence type="ECO:0000259" key="1">
    <source>
        <dbReference type="Pfam" id="PF00462"/>
    </source>
</evidence>
<dbReference type="Proteomes" id="UP000230363">
    <property type="component" value="Unassembled WGS sequence"/>
</dbReference>
<dbReference type="InterPro" id="IPR002109">
    <property type="entry name" value="Glutaredoxin"/>
</dbReference>
<dbReference type="PANTHER" id="PTHR34386">
    <property type="entry name" value="GLUTAREDOXIN"/>
    <property type="match status" value="1"/>
</dbReference>
<dbReference type="NCBIfam" id="TIGR02196">
    <property type="entry name" value="GlrX_YruB"/>
    <property type="match status" value="1"/>
</dbReference>
<organism evidence="2 3">
    <name type="scientific">Candidatus Wolfebacteria bacterium CG_4_10_14_0_8_um_filter_37_11</name>
    <dbReference type="NCBI Taxonomy" id="1975062"/>
    <lineage>
        <taxon>Bacteria</taxon>
        <taxon>Candidatus Wolfeibacteriota</taxon>
    </lineage>
</organism>
<accession>A0A2M7Q7L5</accession>
<feature type="domain" description="Glutaredoxin" evidence="1">
    <location>
        <begin position="2"/>
        <end position="61"/>
    </location>
</feature>
<dbReference type="AlphaFoldDB" id="A0A2M7Q7L5"/>
<protein>
    <submittedName>
        <fullName evidence="2">NrdH-redoxin</fullName>
    </submittedName>
</protein>
<dbReference type="GO" id="GO:0009055">
    <property type="term" value="F:electron transfer activity"/>
    <property type="evidence" value="ECO:0007669"/>
    <property type="project" value="TreeGrafter"/>
</dbReference>
<dbReference type="GO" id="GO:0045454">
    <property type="term" value="P:cell redox homeostasis"/>
    <property type="evidence" value="ECO:0007669"/>
    <property type="project" value="TreeGrafter"/>
</dbReference>
<dbReference type="InterPro" id="IPR051548">
    <property type="entry name" value="Grx-like_ET"/>
</dbReference>
<evidence type="ECO:0000313" key="3">
    <source>
        <dbReference type="Proteomes" id="UP000230363"/>
    </source>
</evidence>
<dbReference type="Gene3D" id="3.40.30.10">
    <property type="entry name" value="Glutaredoxin"/>
    <property type="match status" value="1"/>
</dbReference>
<evidence type="ECO:0000313" key="2">
    <source>
        <dbReference type="EMBL" id="PIY59363.1"/>
    </source>
</evidence>